<gene>
    <name evidence="6" type="ORF">FEQUK3_LOCUS5698</name>
</gene>
<evidence type="ECO:0000256" key="2">
    <source>
        <dbReference type="ARBA" id="ARBA00022801"/>
    </source>
</evidence>
<evidence type="ECO:0000313" key="6">
    <source>
        <dbReference type="EMBL" id="CAG7559987.1"/>
    </source>
</evidence>
<keyword evidence="2" id="KW-0378">Hydrolase</keyword>
<dbReference type="PANTHER" id="PTHR43248:SF25">
    <property type="entry name" value="AB HYDROLASE-1 DOMAIN-CONTAINING PROTEIN-RELATED"/>
    <property type="match status" value="1"/>
</dbReference>
<evidence type="ECO:0000256" key="3">
    <source>
        <dbReference type="SAM" id="SignalP"/>
    </source>
</evidence>
<name>A0A8J2NDI3_FUSEQ</name>
<feature type="domain" description="AB hydrolase-1" evidence="4">
    <location>
        <begin position="99"/>
        <end position="260"/>
    </location>
</feature>
<sequence>MKVQSFLLSHVLLHSTQAISLPDDVHAALTTRTDFKKPSIEWSKCDRDFGSENSNEMQKAFDCATLEVPLDYMNSSDGRTIKLDLIRAKATKKPFKGSVLFNPGGPGYSGVESVLLSADTLLPIIGGHHDLIGFDPRGTGRTIPFDCPTFKESPPTEGGLYRREFHTLPQFDTWREIKTGWKKVGEVAEACWKDHRDTGRFVGTPFVARDMMSIVDALGQGDKLNYWGASYGTIIGQVAASMFPERVGRILLDANLNADDYAAGTCLTHAIDTERTLANLFNDCVMSGKDLCSLADFHGKNTTGESLMNTFREVLEAAKGTKTEEAIFVFKKLLFSMLYLPSKYPDIVEAIETLFTEDKPDNSPGGGIDDTVKWNTQLARANLGITCSDSSLRVEDVDDFFSVYQAHYAESSFGDVVLDGRLLCTSWKFSAAEPIDLNKLRNVNTSYPILVVNSRYDPATSLRSAWEVSTKFRGSRVVVHEGAGHGLTAHPSNCTHNIVAKYFIDGEMPKVNTTCIPDMTAFEYAEDAASLSKGSDEED</sequence>
<proteinExistence type="inferred from homology"/>
<evidence type="ECO:0000256" key="1">
    <source>
        <dbReference type="ARBA" id="ARBA00010088"/>
    </source>
</evidence>
<dbReference type="Proteomes" id="UP000693738">
    <property type="component" value="Unassembled WGS sequence"/>
</dbReference>
<evidence type="ECO:0008006" key="8">
    <source>
        <dbReference type="Google" id="ProtNLM"/>
    </source>
</evidence>
<accession>A0A8J2NDI3</accession>
<reference evidence="6" key="1">
    <citation type="submission" date="2021-05" db="EMBL/GenBank/DDBJ databases">
        <authorList>
            <person name="Khan N."/>
        </authorList>
    </citation>
    <scope>NUCLEOTIDE SEQUENCE</scope>
</reference>
<feature type="domain" description="Peptidase S33 tripeptidyl aminopeptidase-like C-terminal" evidence="5">
    <location>
        <begin position="413"/>
        <end position="515"/>
    </location>
</feature>
<dbReference type="Pfam" id="PF08386">
    <property type="entry name" value="Abhydrolase_4"/>
    <property type="match status" value="1"/>
</dbReference>
<dbReference type="GO" id="GO:0016787">
    <property type="term" value="F:hydrolase activity"/>
    <property type="evidence" value="ECO:0007669"/>
    <property type="project" value="UniProtKB-KW"/>
</dbReference>
<comment type="caution">
    <text evidence="6">The sequence shown here is derived from an EMBL/GenBank/DDBJ whole genome shotgun (WGS) entry which is preliminary data.</text>
</comment>
<dbReference type="EMBL" id="CAJSTJ010000131">
    <property type="protein sequence ID" value="CAG7559987.1"/>
    <property type="molecule type" value="Genomic_DNA"/>
</dbReference>
<dbReference type="InterPro" id="IPR000073">
    <property type="entry name" value="AB_hydrolase_1"/>
</dbReference>
<feature type="signal peptide" evidence="3">
    <location>
        <begin position="1"/>
        <end position="18"/>
    </location>
</feature>
<keyword evidence="3" id="KW-0732">Signal</keyword>
<dbReference type="InterPro" id="IPR051601">
    <property type="entry name" value="Serine_prot/Carboxylest_S33"/>
</dbReference>
<dbReference type="InterPro" id="IPR013595">
    <property type="entry name" value="Pept_S33_TAP-like_C"/>
</dbReference>
<comment type="similarity">
    <text evidence="1">Belongs to the peptidase S33 family.</text>
</comment>
<protein>
    <recommendedName>
        <fullName evidence="8">Hydrolase</fullName>
    </recommendedName>
</protein>
<evidence type="ECO:0000259" key="4">
    <source>
        <dbReference type="Pfam" id="PF00561"/>
    </source>
</evidence>
<dbReference type="PANTHER" id="PTHR43248">
    <property type="entry name" value="2-SUCCINYL-6-HYDROXY-2,4-CYCLOHEXADIENE-1-CARBOXYLATE SYNTHASE"/>
    <property type="match status" value="1"/>
</dbReference>
<organism evidence="6 7">
    <name type="scientific">Fusarium equiseti</name>
    <name type="common">Fusarium scirpi</name>
    <dbReference type="NCBI Taxonomy" id="61235"/>
    <lineage>
        <taxon>Eukaryota</taxon>
        <taxon>Fungi</taxon>
        <taxon>Dikarya</taxon>
        <taxon>Ascomycota</taxon>
        <taxon>Pezizomycotina</taxon>
        <taxon>Sordariomycetes</taxon>
        <taxon>Hypocreomycetidae</taxon>
        <taxon>Hypocreales</taxon>
        <taxon>Nectriaceae</taxon>
        <taxon>Fusarium</taxon>
        <taxon>Fusarium incarnatum-equiseti species complex</taxon>
    </lineage>
</organism>
<dbReference type="AlphaFoldDB" id="A0A8J2NDI3"/>
<evidence type="ECO:0000259" key="5">
    <source>
        <dbReference type="Pfam" id="PF08386"/>
    </source>
</evidence>
<dbReference type="Pfam" id="PF00561">
    <property type="entry name" value="Abhydrolase_1"/>
    <property type="match status" value="1"/>
</dbReference>
<evidence type="ECO:0000313" key="7">
    <source>
        <dbReference type="Proteomes" id="UP000693738"/>
    </source>
</evidence>
<feature type="chain" id="PRO_5035153191" description="Hydrolase" evidence="3">
    <location>
        <begin position="19"/>
        <end position="539"/>
    </location>
</feature>